<keyword evidence="2" id="KW-1185">Reference proteome</keyword>
<comment type="caution">
    <text evidence="1">The sequence shown here is derived from an EMBL/GenBank/DDBJ whole genome shotgun (WGS) entry which is preliminary data.</text>
</comment>
<organism evidence="1 2">
    <name type="scientific">Lactuca sativa</name>
    <name type="common">Garden lettuce</name>
    <dbReference type="NCBI Taxonomy" id="4236"/>
    <lineage>
        <taxon>Eukaryota</taxon>
        <taxon>Viridiplantae</taxon>
        <taxon>Streptophyta</taxon>
        <taxon>Embryophyta</taxon>
        <taxon>Tracheophyta</taxon>
        <taxon>Spermatophyta</taxon>
        <taxon>Magnoliopsida</taxon>
        <taxon>eudicotyledons</taxon>
        <taxon>Gunneridae</taxon>
        <taxon>Pentapetalae</taxon>
        <taxon>asterids</taxon>
        <taxon>campanulids</taxon>
        <taxon>Asterales</taxon>
        <taxon>Asteraceae</taxon>
        <taxon>Cichorioideae</taxon>
        <taxon>Cichorieae</taxon>
        <taxon>Lactucinae</taxon>
        <taxon>Lactuca</taxon>
    </lineage>
</organism>
<dbReference type="Proteomes" id="UP000235145">
    <property type="component" value="Unassembled WGS sequence"/>
</dbReference>
<evidence type="ECO:0000313" key="1">
    <source>
        <dbReference type="EMBL" id="KAJ0227946.1"/>
    </source>
</evidence>
<evidence type="ECO:0000313" key="2">
    <source>
        <dbReference type="Proteomes" id="UP000235145"/>
    </source>
</evidence>
<dbReference type="EMBL" id="NBSK02000001">
    <property type="protein sequence ID" value="KAJ0227946.1"/>
    <property type="molecule type" value="Genomic_DNA"/>
</dbReference>
<gene>
    <name evidence="1" type="ORF">LSAT_V11C100034440</name>
</gene>
<evidence type="ECO:0008006" key="3">
    <source>
        <dbReference type="Google" id="ProtNLM"/>
    </source>
</evidence>
<reference evidence="1 2" key="1">
    <citation type="journal article" date="2017" name="Nat. Commun.">
        <title>Genome assembly with in vitro proximity ligation data and whole-genome triplication in lettuce.</title>
        <authorList>
            <person name="Reyes-Chin-Wo S."/>
            <person name="Wang Z."/>
            <person name="Yang X."/>
            <person name="Kozik A."/>
            <person name="Arikit S."/>
            <person name="Song C."/>
            <person name="Xia L."/>
            <person name="Froenicke L."/>
            <person name="Lavelle D.O."/>
            <person name="Truco M.J."/>
            <person name="Xia R."/>
            <person name="Zhu S."/>
            <person name="Xu C."/>
            <person name="Xu H."/>
            <person name="Xu X."/>
            <person name="Cox K."/>
            <person name="Korf I."/>
            <person name="Meyers B.C."/>
            <person name="Michelmore R.W."/>
        </authorList>
    </citation>
    <scope>NUCLEOTIDE SEQUENCE [LARGE SCALE GENOMIC DNA]</scope>
    <source>
        <strain evidence="2">cv. Salinas</strain>
        <tissue evidence="1">Seedlings</tissue>
    </source>
</reference>
<dbReference type="AlphaFoldDB" id="A0A9R1XVT5"/>
<sequence length="90" mass="10519">MEQLREIQMLSNGVNTFHSADQSDRWVCNLSSDGVFHVNALRTQIDRRNMMSGEVSIKWTHEVPLKVNYFIWREKLDRLPTACALTRRGI</sequence>
<accession>A0A9R1XVT5</accession>
<name>A0A9R1XVT5_LACSA</name>
<protein>
    <recommendedName>
        <fullName evidence="3">Reverse transcriptase zinc-binding domain-containing protein</fullName>
    </recommendedName>
</protein>
<proteinExistence type="predicted"/>